<feature type="transmembrane region" description="Helical" evidence="1">
    <location>
        <begin position="37"/>
        <end position="58"/>
    </location>
</feature>
<dbReference type="Pfam" id="PF09997">
    <property type="entry name" value="DUF2238"/>
    <property type="match status" value="1"/>
</dbReference>
<protein>
    <submittedName>
        <fullName evidence="2">DUF2238 domain-containing protein</fullName>
    </submittedName>
</protein>
<keyword evidence="1" id="KW-0472">Membrane</keyword>
<dbReference type="AlphaFoldDB" id="A0AAE3NRT9"/>
<feature type="transmembrane region" description="Helical" evidence="1">
    <location>
        <begin position="178"/>
        <end position="197"/>
    </location>
</feature>
<evidence type="ECO:0000313" key="3">
    <source>
        <dbReference type="Proteomes" id="UP001220964"/>
    </source>
</evidence>
<evidence type="ECO:0000313" key="2">
    <source>
        <dbReference type="EMBL" id="MDF0600912.1"/>
    </source>
</evidence>
<sequence>MSYLSRIRPSEWIVAAVVAVYVTGFTAWFLSIGNTEFIIYVVTMLVLTLLVGASLRVAEYPPAMLWALALWGLLHMAGGGVPAGDGVLYGLQLVPLVADGEMTLLKYDQVVHAYGFGVAAWVLWHLLTRHYPDTRRSWTAYVFPALAAMGLGATHEIIEFSAVVAVEDTGVGGYINTALDLCFNALGAVLAMIAVAARARRKGDPA</sequence>
<name>A0AAE3NRT9_9RHOB</name>
<feature type="transmembrane region" description="Helical" evidence="1">
    <location>
        <begin position="12"/>
        <end position="31"/>
    </location>
</feature>
<organism evidence="2 3">
    <name type="scientific">Psychromarinibacter sediminicola</name>
    <dbReference type="NCBI Taxonomy" id="3033385"/>
    <lineage>
        <taxon>Bacteria</taxon>
        <taxon>Pseudomonadati</taxon>
        <taxon>Pseudomonadota</taxon>
        <taxon>Alphaproteobacteria</taxon>
        <taxon>Rhodobacterales</taxon>
        <taxon>Paracoccaceae</taxon>
        <taxon>Psychromarinibacter</taxon>
    </lineage>
</organism>
<proteinExistence type="predicted"/>
<dbReference type="Proteomes" id="UP001220964">
    <property type="component" value="Unassembled WGS sequence"/>
</dbReference>
<keyword evidence="3" id="KW-1185">Reference proteome</keyword>
<feature type="transmembrane region" description="Helical" evidence="1">
    <location>
        <begin position="139"/>
        <end position="158"/>
    </location>
</feature>
<dbReference type="InterPro" id="IPR014509">
    <property type="entry name" value="YjdF-like"/>
</dbReference>
<dbReference type="RefSeq" id="WP_275567053.1">
    <property type="nucleotide sequence ID" value="NZ_JARGYC010000019.1"/>
</dbReference>
<accession>A0AAE3NRT9</accession>
<comment type="caution">
    <text evidence="2">The sequence shown here is derived from an EMBL/GenBank/DDBJ whole genome shotgun (WGS) entry which is preliminary data.</text>
</comment>
<feature type="transmembrane region" description="Helical" evidence="1">
    <location>
        <begin position="65"/>
        <end position="91"/>
    </location>
</feature>
<keyword evidence="1" id="KW-0812">Transmembrane</keyword>
<reference evidence="2" key="1">
    <citation type="submission" date="2023-03" db="EMBL/GenBank/DDBJ databases">
        <title>Multiphase analysis and comparison of six strains from genera Psychromarinibacter, Lutimaribacter, and Maritimibacter, including a novel species: Psychromarinibacter sediminicola sp. nov.</title>
        <authorList>
            <person name="Wang Y.-H."/>
            <person name="Ye M.-Q."/>
            <person name="Du Z.-J."/>
        </authorList>
    </citation>
    <scope>NUCLEOTIDE SEQUENCE</scope>
    <source>
        <strain evidence="2">C21-152</strain>
    </source>
</reference>
<feature type="transmembrane region" description="Helical" evidence="1">
    <location>
        <begin position="111"/>
        <end position="127"/>
    </location>
</feature>
<evidence type="ECO:0000256" key="1">
    <source>
        <dbReference type="SAM" id="Phobius"/>
    </source>
</evidence>
<gene>
    <name evidence="2" type="ORF">P1J78_09230</name>
</gene>
<dbReference type="EMBL" id="JARGYC010000019">
    <property type="protein sequence ID" value="MDF0600912.1"/>
    <property type="molecule type" value="Genomic_DNA"/>
</dbReference>
<keyword evidence="1" id="KW-1133">Transmembrane helix</keyword>